<dbReference type="InParanoid" id="A0A067RGF0"/>
<evidence type="ECO:0000256" key="1">
    <source>
        <dbReference type="SAM" id="MobiDB-lite"/>
    </source>
</evidence>
<sequence length="74" mass="8314">MSAQSYSDVNVCAILPEYKANTNASEEHPASIFRTSALFHRKVGVCLRVYAEQPRRQTSASSPPRENSVLFRRS</sequence>
<evidence type="ECO:0000313" key="2">
    <source>
        <dbReference type="EMBL" id="KDR22946.1"/>
    </source>
</evidence>
<name>A0A067RGF0_ZOONE</name>
<feature type="compositionally biased region" description="Polar residues" evidence="1">
    <location>
        <begin position="56"/>
        <end position="65"/>
    </location>
</feature>
<keyword evidence="3" id="KW-1185">Reference proteome</keyword>
<dbReference type="Proteomes" id="UP000027135">
    <property type="component" value="Unassembled WGS sequence"/>
</dbReference>
<gene>
    <name evidence="2" type="ORF">L798_00283</name>
</gene>
<accession>A0A067RGF0</accession>
<dbReference type="EMBL" id="KK852480">
    <property type="protein sequence ID" value="KDR22946.1"/>
    <property type="molecule type" value="Genomic_DNA"/>
</dbReference>
<reference evidence="2 3" key="1">
    <citation type="journal article" date="2014" name="Nat. Commun.">
        <title>Molecular traces of alternative social organization in a termite genome.</title>
        <authorList>
            <person name="Terrapon N."/>
            <person name="Li C."/>
            <person name="Robertson H.M."/>
            <person name="Ji L."/>
            <person name="Meng X."/>
            <person name="Booth W."/>
            <person name="Chen Z."/>
            <person name="Childers C.P."/>
            <person name="Glastad K.M."/>
            <person name="Gokhale K."/>
            <person name="Gowin J."/>
            <person name="Gronenberg W."/>
            <person name="Hermansen R.A."/>
            <person name="Hu H."/>
            <person name="Hunt B.G."/>
            <person name="Huylmans A.K."/>
            <person name="Khalil S.M."/>
            <person name="Mitchell R.D."/>
            <person name="Munoz-Torres M.C."/>
            <person name="Mustard J.A."/>
            <person name="Pan H."/>
            <person name="Reese J.T."/>
            <person name="Scharf M.E."/>
            <person name="Sun F."/>
            <person name="Vogel H."/>
            <person name="Xiao J."/>
            <person name="Yang W."/>
            <person name="Yang Z."/>
            <person name="Yang Z."/>
            <person name="Zhou J."/>
            <person name="Zhu J."/>
            <person name="Brent C.S."/>
            <person name="Elsik C.G."/>
            <person name="Goodisman M.A."/>
            <person name="Liberles D.A."/>
            <person name="Roe R.M."/>
            <person name="Vargo E.L."/>
            <person name="Vilcinskas A."/>
            <person name="Wang J."/>
            <person name="Bornberg-Bauer E."/>
            <person name="Korb J."/>
            <person name="Zhang G."/>
            <person name="Liebig J."/>
        </authorList>
    </citation>
    <scope>NUCLEOTIDE SEQUENCE [LARGE SCALE GENOMIC DNA]</scope>
    <source>
        <tissue evidence="2">Whole organism</tissue>
    </source>
</reference>
<feature type="region of interest" description="Disordered" evidence="1">
    <location>
        <begin position="53"/>
        <end position="74"/>
    </location>
</feature>
<proteinExistence type="predicted"/>
<organism evidence="2 3">
    <name type="scientific">Zootermopsis nevadensis</name>
    <name type="common">Dampwood termite</name>
    <dbReference type="NCBI Taxonomy" id="136037"/>
    <lineage>
        <taxon>Eukaryota</taxon>
        <taxon>Metazoa</taxon>
        <taxon>Ecdysozoa</taxon>
        <taxon>Arthropoda</taxon>
        <taxon>Hexapoda</taxon>
        <taxon>Insecta</taxon>
        <taxon>Pterygota</taxon>
        <taxon>Neoptera</taxon>
        <taxon>Polyneoptera</taxon>
        <taxon>Dictyoptera</taxon>
        <taxon>Blattodea</taxon>
        <taxon>Blattoidea</taxon>
        <taxon>Termitoidae</taxon>
        <taxon>Termopsidae</taxon>
        <taxon>Zootermopsis</taxon>
    </lineage>
</organism>
<evidence type="ECO:0000313" key="3">
    <source>
        <dbReference type="Proteomes" id="UP000027135"/>
    </source>
</evidence>
<dbReference type="AlphaFoldDB" id="A0A067RGF0"/>
<protein>
    <submittedName>
        <fullName evidence="2">Uncharacterized protein</fullName>
    </submittedName>
</protein>